<gene>
    <name evidence="9" type="ORF">H2204_006802</name>
</gene>
<dbReference type="PROSITE" id="PS00463">
    <property type="entry name" value="ZN2_CY6_FUNGAL_1"/>
    <property type="match status" value="1"/>
</dbReference>
<keyword evidence="2" id="KW-0479">Metal-binding</keyword>
<dbReference type="GO" id="GO:0005634">
    <property type="term" value="C:nucleus"/>
    <property type="evidence" value="ECO:0007669"/>
    <property type="project" value="UniProtKB-SubCell"/>
</dbReference>
<evidence type="ECO:0000256" key="3">
    <source>
        <dbReference type="ARBA" id="ARBA00023015"/>
    </source>
</evidence>
<dbReference type="Pfam" id="PF00172">
    <property type="entry name" value="Zn_clus"/>
    <property type="match status" value="1"/>
</dbReference>
<evidence type="ECO:0000256" key="2">
    <source>
        <dbReference type="ARBA" id="ARBA00022723"/>
    </source>
</evidence>
<evidence type="ECO:0000256" key="4">
    <source>
        <dbReference type="ARBA" id="ARBA00023125"/>
    </source>
</evidence>
<accession>A0AA39CXI0</accession>
<feature type="region of interest" description="Disordered" evidence="7">
    <location>
        <begin position="665"/>
        <end position="690"/>
    </location>
</feature>
<dbReference type="GO" id="GO:0000981">
    <property type="term" value="F:DNA-binding transcription factor activity, RNA polymerase II-specific"/>
    <property type="evidence" value="ECO:0007669"/>
    <property type="project" value="InterPro"/>
</dbReference>
<evidence type="ECO:0000313" key="9">
    <source>
        <dbReference type="EMBL" id="KAJ9633596.1"/>
    </source>
</evidence>
<dbReference type="Proteomes" id="UP001172681">
    <property type="component" value="Unassembled WGS sequence"/>
</dbReference>
<evidence type="ECO:0000256" key="5">
    <source>
        <dbReference type="ARBA" id="ARBA00023163"/>
    </source>
</evidence>
<keyword evidence="6" id="KW-0539">Nucleus</keyword>
<dbReference type="PANTHER" id="PTHR47338">
    <property type="entry name" value="ZN(II)2CYS6 TRANSCRIPTION FACTOR (EUROFUNG)-RELATED"/>
    <property type="match status" value="1"/>
</dbReference>
<dbReference type="AlphaFoldDB" id="A0AA39CXI0"/>
<evidence type="ECO:0000256" key="7">
    <source>
        <dbReference type="SAM" id="MobiDB-lite"/>
    </source>
</evidence>
<dbReference type="GO" id="GO:0008270">
    <property type="term" value="F:zinc ion binding"/>
    <property type="evidence" value="ECO:0007669"/>
    <property type="project" value="InterPro"/>
</dbReference>
<name>A0AA39CXI0_9EURO</name>
<dbReference type="InterPro" id="IPR007219">
    <property type="entry name" value="XnlR_reg_dom"/>
</dbReference>
<dbReference type="CDD" id="cd12148">
    <property type="entry name" value="fungal_TF_MHR"/>
    <property type="match status" value="1"/>
</dbReference>
<dbReference type="PANTHER" id="PTHR47338:SF10">
    <property type="entry name" value="TRANSCRIPTION FACTOR DOMAIN-CONTAINING PROTEIN-RELATED"/>
    <property type="match status" value="1"/>
</dbReference>
<evidence type="ECO:0000313" key="10">
    <source>
        <dbReference type="Proteomes" id="UP001172681"/>
    </source>
</evidence>
<evidence type="ECO:0000259" key="8">
    <source>
        <dbReference type="PROSITE" id="PS50048"/>
    </source>
</evidence>
<dbReference type="SMART" id="SM00906">
    <property type="entry name" value="Fungal_trans"/>
    <property type="match status" value="1"/>
</dbReference>
<sequence>MSAPAPVQAAPILDNRRTNVACQACRNRKVRCSKEVPCCSNCRAILQVCHYPPAVLKPGPKVGSIHKRRRLDNQNQVPTPVAVSTVVPEATIGLKERPAVSRSATGNNGEEEDTTTSDPATIPEGDALLRSQHIQTVSFLCRVSNEEPLSPKSTGLATSPSEYGVGRQDPVLHVCRDLAIPVKTMHHLVHIFFTTFTSFRLFREPIFFARLTQGSYERSIKALLAIMIAFACKSTRGQETQVQGFPSSSSSDFAFLALHEVDAAMAECGDEPPSLCLLQALILVTHWLLIKGVRGRAWRYLGLCIRIVLELGLYALDADQYGEAMANKSNPEQWCEDEEKRRAYWAVWEMDQFANHLKHVPIIMDWTQNHVLLPAEDDRWFRGQPQPSCFLESDLIARSKALHATSSKSMRAWYIVLASLNPHAHDFAYPSESMLRPSISKRNIASSKEPEMSREASRSILFHAIQLCIMLLPANLKFYGQSLDFGTRTFGRGSNRSSSIIISNSNSTSLETLHIQSYIYQLAMMPEIARLLALRPYVFEAYARKMSNLDDHYQSHRQPLTGSFSREIKQCFDAADAVINIVVNCHESHYQYVNPYTACASWLAATAFLLIEDLAEDDSEKPVIRAKFELLKATVDRFIQHWEMSIVPKQNLDALAERLQQFAASSNSKAKERREDASSQNRPDQTWLADGSGLNEKVFSHSSTAGLTPWIPRYRSYGAAAGPGGQPQPQGRSHGHGQERTVQDSTSLSLNIDNRSQIEGDQYLFAANTTEGQAGTGQQQHLSIMNPSETAVTAEAMAEVGVADPLNSVDWFSMSSNLELSGDLLDYVDIFSGTFLA</sequence>
<dbReference type="GO" id="GO:0006351">
    <property type="term" value="P:DNA-templated transcription"/>
    <property type="evidence" value="ECO:0007669"/>
    <property type="project" value="InterPro"/>
</dbReference>
<keyword evidence="3" id="KW-0805">Transcription regulation</keyword>
<dbReference type="CDD" id="cd00067">
    <property type="entry name" value="GAL4"/>
    <property type="match status" value="1"/>
</dbReference>
<dbReference type="PROSITE" id="PS50048">
    <property type="entry name" value="ZN2_CY6_FUNGAL_2"/>
    <property type="match status" value="1"/>
</dbReference>
<dbReference type="InterPro" id="IPR001138">
    <property type="entry name" value="Zn2Cys6_DnaBD"/>
</dbReference>
<evidence type="ECO:0000256" key="6">
    <source>
        <dbReference type="ARBA" id="ARBA00023242"/>
    </source>
</evidence>
<feature type="region of interest" description="Disordered" evidence="7">
    <location>
        <begin position="95"/>
        <end position="120"/>
    </location>
</feature>
<evidence type="ECO:0000256" key="1">
    <source>
        <dbReference type="ARBA" id="ARBA00004123"/>
    </source>
</evidence>
<dbReference type="SUPFAM" id="SSF57701">
    <property type="entry name" value="Zn2/Cys6 DNA-binding domain"/>
    <property type="match status" value="1"/>
</dbReference>
<protein>
    <recommendedName>
        <fullName evidence="8">Zn(2)-C6 fungal-type domain-containing protein</fullName>
    </recommendedName>
</protein>
<organism evidence="9 10">
    <name type="scientific">Knufia peltigerae</name>
    <dbReference type="NCBI Taxonomy" id="1002370"/>
    <lineage>
        <taxon>Eukaryota</taxon>
        <taxon>Fungi</taxon>
        <taxon>Dikarya</taxon>
        <taxon>Ascomycota</taxon>
        <taxon>Pezizomycotina</taxon>
        <taxon>Eurotiomycetes</taxon>
        <taxon>Chaetothyriomycetidae</taxon>
        <taxon>Chaetothyriales</taxon>
        <taxon>Trichomeriaceae</taxon>
        <taxon>Knufia</taxon>
    </lineage>
</organism>
<dbReference type="InterPro" id="IPR036864">
    <property type="entry name" value="Zn2-C6_fun-type_DNA-bd_sf"/>
</dbReference>
<keyword evidence="10" id="KW-1185">Reference proteome</keyword>
<reference evidence="9" key="1">
    <citation type="submission" date="2022-10" db="EMBL/GenBank/DDBJ databases">
        <title>Culturing micro-colonial fungi from biological soil crusts in the Mojave desert and describing Neophaeococcomyces mojavensis, and introducing the new genera and species Taxawa tesnikishii.</title>
        <authorList>
            <person name="Kurbessoian T."/>
            <person name="Stajich J.E."/>
        </authorList>
    </citation>
    <scope>NUCLEOTIDE SEQUENCE</scope>
    <source>
        <strain evidence="9">TK_35</strain>
    </source>
</reference>
<comment type="subcellular location">
    <subcellularLocation>
        <location evidence="1">Nucleus</location>
    </subcellularLocation>
</comment>
<dbReference type="EMBL" id="JAPDRN010000044">
    <property type="protein sequence ID" value="KAJ9633596.1"/>
    <property type="molecule type" value="Genomic_DNA"/>
</dbReference>
<dbReference type="Gene3D" id="4.10.240.10">
    <property type="entry name" value="Zn(2)-C6 fungal-type DNA-binding domain"/>
    <property type="match status" value="1"/>
</dbReference>
<keyword evidence="5" id="KW-0804">Transcription</keyword>
<comment type="caution">
    <text evidence="9">The sequence shown here is derived from an EMBL/GenBank/DDBJ whole genome shotgun (WGS) entry which is preliminary data.</text>
</comment>
<keyword evidence="4" id="KW-0238">DNA-binding</keyword>
<dbReference type="Pfam" id="PF04082">
    <property type="entry name" value="Fungal_trans"/>
    <property type="match status" value="1"/>
</dbReference>
<feature type="region of interest" description="Disordered" evidence="7">
    <location>
        <begin position="717"/>
        <end position="745"/>
    </location>
</feature>
<dbReference type="InterPro" id="IPR050815">
    <property type="entry name" value="TF_fung"/>
</dbReference>
<dbReference type="GO" id="GO:0003677">
    <property type="term" value="F:DNA binding"/>
    <property type="evidence" value="ECO:0007669"/>
    <property type="project" value="UniProtKB-KW"/>
</dbReference>
<dbReference type="SMART" id="SM00066">
    <property type="entry name" value="GAL4"/>
    <property type="match status" value="1"/>
</dbReference>
<proteinExistence type="predicted"/>
<feature type="domain" description="Zn(2)-C6 fungal-type" evidence="8">
    <location>
        <begin position="21"/>
        <end position="51"/>
    </location>
</feature>